<dbReference type="GeneID" id="62195335"/>
<dbReference type="SUPFAM" id="SSF51395">
    <property type="entry name" value="FMN-linked oxidoreductases"/>
    <property type="match status" value="1"/>
</dbReference>
<gene>
    <name evidence="5" type="ORF">FOA43_001934</name>
</gene>
<name>A0A875S3G2_EENNA</name>
<dbReference type="GO" id="GO:0010181">
    <property type="term" value="F:FMN binding"/>
    <property type="evidence" value="ECO:0007669"/>
    <property type="project" value="InterPro"/>
</dbReference>
<dbReference type="GO" id="GO:0003959">
    <property type="term" value="F:NADPH dehydrogenase activity"/>
    <property type="evidence" value="ECO:0007669"/>
    <property type="project" value="TreeGrafter"/>
</dbReference>
<dbReference type="InterPro" id="IPR001155">
    <property type="entry name" value="OxRdtase_FMN_N"/>
</dbReference>
<dbReference type="PANTHER" id="PTHR22893">
    <property type="entry name" value="NADH OXIDOREDUCTASE-RELATED"/>
    <property type="match status" value="1"/>
</dbReference>
<comment type="cofactor">
    <cofactor evidence="1">
        <name>FMN</name>
        <dbReference type="ChEBI" id="CHEBI:58210"/>
    </cofactor>
</comment>
<dbReference type="Gene3D" id="3.20.20.70">
    <property type="entry name" value="Aldolase class I"/>
    <property type="match status" value="1"/>
</dbReference>
<feature type="domain" description="NADH:flavin oxidoreductase/NADH oxidase N-terminal" evidence="4">
    <location>
        <begin position="9"/>
        <end position="356"/>
    </location>
</feature>
<protein>
    <recommendedName>
        <fullName evidence="4">NADH:flavin oxidoreductase/NADH oxidase N-terminal domain-containing protein</fullName>
    </recommendedName>
</protein>
<sequence>MPIALSNTKLFKEIKVGDVELKNRFVFAPTGRMRCIEDCPTDSMLKFYSERAKDNGGLITVEGTITSNKVAGFPGLPFLGTDKQVQGWKKIVEAIHENGSKVSLQIAEMGRSALPQVCKAQNVPFVGPSAIYVDEKSRKAAEECGNPLRAFTSDELPDIVERFVKAAKKAIEVAKFDFVEIHAANMTLLNQFLEEASNQRKDNYGGNIENRSRLVLEIVDGIVKEVGAAKVGIRISPYSRFMGGLSIDAKINPVANYGYLLSELERRAKEGNRIAYLSFIQPRSYGGEIIEESYIPDSSWVNEIWKGVIIRTGNLLHDEDYSQLRELIDDDDRTLIGGSRYGTSNPDLVNRLKNGYSLTKYDRSTFYRGPSNWGYITWPRFGEKIITEDSEIAKATPKVLV</sequence>
<evidence type="ECO:0000313" key="6">
    <source>
        <dbReference type="Proteomes" id="UP000662931"/>
    </source>
</evidence>
<evidence type="ECO:0000256" key="3">
    <source>
        <dbReference type="ARBA" id="ARBA00022643"/>
    </source>
</evidence>
<dbReference type="PANTHER" id="PTHR22893:SF91">
    <property type="entry name" value="NADPH DEHYDROGENASE 2-RELATED"/>
    <property type="match status" value="1"/>
</dbReference>
<evidence type="ECO:0000256" key="2">
    <source>
        <dbReference type="ARBA" id="ARBA00005979"/>
    </source>
</evidence>
<dbReference type="AlphaFoldDB" id="A0A875S3G2"/>
<proteinExistence type="inferred from homology"/>
<dbReference type="EMBL" id="CP064812">
    <property type="protein sequence ID" value="QPG74602.1"/>
    <property type="molecule type" value="Genomic_DNA"/>
</dbReference>
<dbReference type="Pfam" id="PF00724">
    <property type="entry name" value="Oxidored_FMN"/>
    <property type="match status" value="1"/>
</dbReference>
<dbReference type="Proteomes" id="UP000662931">
    <property type="component" value="Chromosome 1"/>
</dbReference>
<keyword evidence="3" id="KW-0285">Flavoprotein</keyword>
<dbReference type="KEGG" id="bnn:FOA43_001934"/>
<dbReference type="RefSeq" id="XP_038778167.1">
    <property type="nucleotide sequence ID" value="XM_038922239.1"/>
</dbReference>
<comment type="similarity">
    <text evidence="2">Belongs to the NADH:flavin oxidoreductase/NADH oxidase family.</text>
</comment>
<evidence type="ECO:0000256" key="1">
    <source>
        <dbReference type="ARBA" id="ARBA00001917"/>
    </source>
</evidence>
<accession>A0A875S3G2</accession>
<dbReference type="InterPro" id="IPR013785">
    <property type="entry name" value="Aldolase_TIM"/>
</dbReference>
<dbReference type="OrthoDB" id="276546at2759"/>
<organism evidence="5 6">
    <name type="scientific">Eeniella nana</name>
    <name type="common">Yeast</name>
    <name type="synonym">Brettanomyces nanus</name>
    <dbReference type="NCBI Taxonomy" id="13502"/>
    <lineage>
        <taxon>Eukaryota</taxon>
        <taxon>Fungi</taxon>
        <taxon>Dikarya</taxon>
        <taxon>Ascomycota</taxon>
        <taxon>Saccharomycotina</taxon>
        <taxon>Pichiomycetes</taxon>
        <taxon>Pichiales</taxon>
        <taxon>Pichiaceae</taxon>
        <taxon>Brettanomyces</taxon>
    </lineage>
</organism>
<evidence type="ECO:0000313" key="5">
    <source>
        <dbReference type="EMBL" id="QPG74602.1"/>
    </source>
</evidence>
<keyword evidence="3" id="KW-0288">FMN</keyword>
<dbReference type="InterPro" id="IPR045247">
    <property type="entry name" value="Oye-like"/>
</dbReference>
<reference evidence="5" key="1">
    <citation type="submission" date="2020-10" db="EMBL/GenBank/DDBJ databases">
        <authorList>
            <person name="Roach M.J.R."/>
        </authorList>
    </citation>
    <scope>NUCLEOTIDE SEQUENCE</scope>
    <source>
        <strain evidence="5">CBS 1945</strain>
    </source>
</reference>
<keyword evidence="6" id="KW-1185">Reference proteome</keyword>
<evidence type="ECO:0000259" key="4">
    <source>
        <dbReference type="Pfam" id="PF00724"/>
    </source>
</evidence>